<dbReference type="InterPro" id="IPR050282">
    <property type="entry name" value="Cycloisomerase_2"/>
</dbReference>
<dbReference type="EMBL" id="JAODOP010000004">
    <property type="protein sequence ID" value="MEF3833333.1"/>
    <property type="molecule type" value="Genomic_DNA"/>
</dbReference>
<keyword evidence="5" id="KW-1185">Reference proteome</keyword>
<dbReference type="RefSeq" id="WP_303305681.1">
    <property type="nucleotide sequence ID" value="NZ_JAODOP010000004.1"/>
</dbReference>
<feature type="signal peptide" evidence="3">
    <location>
        <begin position="1"/>
        <end position="18"/>
    </location>
</feature>
<evidence type="ECO:0000256" key="1">
    <source>
        <dbReference type="ARBA" id="ARBA00005564"/>
    </source>
</evidence>
<evidence type="ECO:0000313" key="5">
    <source>
        <dbReference type="Proteomes" id="UP001337305"/>
    </source>
</evidence>
<proteinExistence type="inferred from homology"/>
<evidence type="ECO:0000313" key="4">
    <source>
        <dbReference type="EMBL" id="MEF3833333.1"/>
    </source>
</evidence>
<dbReference type="Pfam" id="PF10282">
    <property type="entry name" value="Lactonase"/>
    <property type="match status" value="1"/>
</dbReference>
<keyword evidence="3" id="KW-0732">Signal</keyword>
<reference evidence="4 5" key="1">
    <citation type="submission" date="2022-09" db="EMBL/GenBank/DDBJ databases">
        <title>Genome sequencing of Flavivirga sp. MEBiC05379.</title>
        <authorList>
            <person name="Oh H.-M."/>
            <person name="Kwon K.K."/>
            <person name="Park M.J."/>
            <person name="Yang S.-H."/>
        </authorList>
    </citation>
    <scope>NUCLEOTIDE SEQUENCE [LARGE SCALE GENOMIC DNA]</scope>
    <source>
        <strain evidence="4 5">MEBiC05379</strain>
    </source>
</reference>
<keyword evidence="2" id="KW-0313">Glucose metabolism</keyword>
<dbReference type="Proteomes" id="UP001337305">
    <property type="component" value="Unassembled WGS sequence"/>
</dbReference>
<feature type="chain" id="PRO_5047024264" evidence="3">
    <location>
        <begin position="19"/>
        <end position="355"/>
    </location>
</feature>
<name>A0ABU7XRH7_9FLAO</name>
<dbReference type="PANTHER" id="PTHR30344:SF1">
    <property type="entry name" value="6-PHOSPHOGLUCONOLACTONASE"/>
    <property type="match status" value="1"/>
</dbReference>
<organism evidence="4 5">
    <name type="scientific">Flavivirga spongiicola</name>
    <dbReference type="NCBI Taxonomy" id="421621"/>
    <lineage>
        <taxon>Bacteria</taxon>
        <taxon>Pseudomonadati</taxon>
        <taxon>Bacteroidota</taxon>
        <taxon>Flavobacteriia</taxon>
        <taxon>Flavobacteriales</taxon>
        <taxon>Flavobacteriaceae</taxon>
        <taxon>Flavivirga</taxon>
    </lineage>
</organism>
<accession>A0ABU7XRH7</accession>
<dbReference type="PANTHER" id="PTHR30344">
    <property type="entry name" value="6-PHOSPHOGLUCONOLACTONASE-RELATED"/>
    <property type="match status" value="1"/>
</dbReference>
<gene>
    <name evidence="4" type="ORF">N1F79_09345</name>
</gene>
<dbReference type="InterPro" id="IPR019405">
    <property type="entry name" value="Lactonase_7-beta_prop"/>
</dbReference>
<evidence type="ECO:0000256" key="2">
    <source>
        <dbReference type="ARBA" id="ARBA00022526"/>
    </source>
</evidence>
<dbReference type="InterPro" id="IPR015943">
    <property type="entry name" value="WD40/YVTN_repeat-like_dom_sf"/>
</dbReference>
<sequence length="355" mass="39583">MKFKLFLLCLSICLLNCANPNTSLYVGTYTDGDSEGIYQFQFNTETGELTNKQLAAISENPSYLTYSPDKNYVYAVNENEDGTTSSFKVEDDNRLTSLNIVSTHGAHPCHISVNESGDKAIASNYTGGNASIYTIKNDGSLNDSFQILNHNIDSIVSHAHSAQFHKDNLYISDLGKNGVYKYQLDHNKKDYRLVTPSIIKMTDHAGPRHFSLTKDGQFIYIINEYANTITSGKKTDNGFELLENTSTLDDGFKGASYCADIHLSKNEDFLYGSNRGENSMAVFKRNPSDGTIEKTQNISVYGDWPRNFTLDPTGKFMLVANQKSHNISVFKINKENGKLTFLHSTDLPSPVCLLF</sequence>
<protein>
    <submittedName>
        <fullName evidence="4">Lactonase family protein</fullName>
    </submittedName>
</protein>
<comment type="similarity">
    <text evidence="1">Belongs to the cycloisomerase 2 family.</text>
</comment>
<evidence type="ECO:0000256" key="3">
    <source>
        <dbReference type="SAM" id="SignalP"/>
    </source>
</evidence>
<dbReference type="InterPro" id="IPR011048">
    <property type="entry name" value="Haem_d1_sf"/>
</dbReference>
<keyword evidence="2" id="KW-0119">Carbohydrate metabolism</keyword>
<comment type="caution">
    <text evidence="4">The sequence shown here is derived from an EMBL/GenBank/DDBJ whole genome shotgun (WGS) entry which is preliminary data.</text>
</comment>
<dbReference type="Gene3D" id="2.130.10.10">
    <property type="entry name" value="YVTN repeat-like/Quinoprotein amine dehydrogenase"/>
    <property type="match status" value="1"/>
</dbReference>
<dbReference type="SUPFAM" id="SSF51004">
    <property type="entry name" value="C-terminal (heme d1) domain of cytochrome cd1-nitrite reductase"/>
    <property type="match status" value="1"/>
</dbReference>